<feature type="transmembrane region" description="Helical" evidence="7">
    <location>
        <begin position="48"/>
        <end position="70"/>
    </location>
</feature>
<accession>A0A6L7G9G2</accession>
<feature type="transmembrane region" description="Helical" evidence="7">
    <location>
        <begin position="135"/>
        <end position="159"/>
    </location>
</feature>
<dbReference type="PIRSF" id="PIRSF006066">
    <property type="entry name" value="HI0050"/>
    <property type="match status" value="1"/>
</dbReference>
<feature type="transmembrane region" description="Helical" evidence="7">
    <location>
        <begin position="315"/>
        <end position="345"/>
    </location>
</feature>
<keyword evidence="10" id="KW-1185">Reference proteome</keyword>
<proteinExistence type="inferred from homology"/>
<dbReference type="InterPro" id="IPR004681">
    <property type="entry name" value="TRAP_DctM"/>
</dbReference>
<keyword evidence="6 7" id="KW-0472">Membrane</keyword>
<gene>
    <name evidence="9" type="ORF">GR170_16015</name>
</gene>
<dbReference type="NCBIfam" id="TIGR00786">
    <property type="entry name" value="dctM"/>
    <property type="match status" value="1"/>
</dbReference>
<comment type="function">
    <text evidence="7">Part of the tripartite ATP-independent periplasmic (TRAP) transport system.</text>
</comment>
<comment type="caution">
    <text evidence="9">The sequence shown here is derived from an EMBL/GenBank/DDBJ whole genome shotgun (WGS) entry which is preliminary data.</text>
</comment>
<feature type="transmembrane region" description="Helical" evidence="7">
    <location>
        <begin position="215"/>
        <end position="236"/>
    </location>
</feature>
<keyword evidence="7" id="KW-0813">Transport</keyword>
<evidence type="ECO:0000256" key="4">
    <source>
        <dbReference type="ARBA" id="ARBA00022692"/>
    </source>
</evidence>
<comment type="subunit">
    <text evidence="7">The complex comprises the extracytoplasmic solute receptor protein and the two transmembrane proteins.</text>
</comment>
<dbReference type="GO" id="GO:0022857">
    <property type="term" value="F:transmembrane transporter activity"/>
    <property type="evidence" value="ECO:0007669"/>
    <property type="project" value="UniProtKB-UniRule"/>
</dbReference>
<reference evidence="9 10" key="1">
    <citation type="submission" date="2019-12" db="EMBL/GenBank/DDBJ databases">
        <authorList>
            <person name="Li M."/>
        </authorList>
    </citation>
    <scope>NUCLEOTIDE SEQUENCE [LARGE SCALE GENOMIC DNA]</scope>
    <source>
        <strain evidence="9 10">GBMRC 2024</strain>
    </source>
</reference>
<evidence type="ECO:0000256" key="6">
    <source>
        <dbReference type="ARBA" id="ARBA00023136"/>
    </source>
</evidence>
<evidence type="ECO:0000259" key="8">
    <source>
        <dbReference type="Pfam" id="PF06808"/>
    </source>
</evidence>
<evidence type="ECO:0000256" key="5">
    <source>
        <dbReference type="ARBA" id="ARBA00022989"/>
    </source>
</evidence>
<organism evidence="9 10">
    <name type="scientific">Pseudooceanicola albus</name>
    <dbReference type="NCBI Taxonomy" id="2692189"/>
    <lineage>
        <taxon>Bacteria</taxon>
        <taxon>Pseudomonadati</taxon>
        <taxon>Pseudomonadota</taxon>
        <taxon>Alphaproteobacteria</taxon>
        <taxon>Rhodobacterales</taxon>
        <taxon>Paracoccaceae</taxon>
        <taxon>Pseudooceanicola</taxon>
    </lineage>
</organism>
<feature type="transmembrane region" description="Helical" evidence="7">
    <location>
        <begin position="12"/>
        <end position="36"/>
    </location>
</feature>
<dbReference type="Proteomes" id="UP000477911">
    <property type="component" value="Unassembled WGS sequence"/>
</dbReference>
<evidence type="ECO:0000256" key="3">
    <source>
        <dbReference type="ARBA" id="ARBA00022519"/>
    </source>
</evidence>
<dbReference type="Pfam" id="PF06808">
    <property type="entry name" value="DctM"/>
    <property type="match status" value="1"/>
</dbReference>
<feature type="transmembrane region" description="Helical" evidence="7">
    <location>
        <begin position="398"/>
        <end position="426"/>
    </location>
</feature>
<keyword evidence="2" id="KW-1003">Cell membrane</keyword>
<protein>
    <recommendedName>
        <fullName evidence="7">TRAP transporter large permease protein</fullName>
    </recommendedName>
</protein>
<dbReference type="GO" id="GO:0005886">
    <property type="term" value="C:plasma membrane"/>
    <property type="evidence" value="ECO:0007669"/>
    <property type="project" value="UniProtKB-SubCell"/>
</dbReference>
<evidence type="ECO:0000256" key="2">
    <source>
        <dbReference type="ARBA" id="ARBA00022475"/>
    </source>
</evidence>
<feature type="transmembrane region" description="Helical" evidence="7">
    <location>
        <begin position="242"/>
        <end position="258"/>
    </location>
</feature>
<comment type="similarity">
    <text evidence="7">Belongs to the TRAP transporter large permease family.</text>
</comment>
<feature type="transmembrane region" description="Helical" evidence="7">
    <location>
        <begin position="357"/>
        <end position="378"/>
    </location>
</feature>
<feature type="transmembrane region" description="Helical" evidence="7">
    <location>
        <begin position="171"/>
        <end position="194"/>
    </location>
</feature>
<dbReference type="RefSeq" id="WP_160895471.1">
    <property type="nucleotide sequence ID" value="NZ_WUMU01000018.1"/>
</dbReference>
<dbReference type="PANTHER" id="PTHR33362">
    <property type="entry name" value="SIALIC ACID TRAP TRANSPORTER PERMEASE PROTEIN SIAT-RELATED"/>
    <property type="match status" value="1"/>
</dbReference>
<keyword evidence="3 7" id="KW-0997">Cell inner membrane</keyword>
<comment type="caution">
    <text evidence="7">Lacks conserved residue(s) required for the propagation of feature annotation.</text>
</comment>
<evidence type="ECO:0000256" key="1">
    <source>
        <dbReference type="ARBA" id="ARBA00004429"/>
    </source>
</evidence>
<dbReference type="AlphaFoldDB" id="A0A6L7G9G2"/>
<keyword evidence="5 7" id="KW-1133">Transmembrane helix</keyword>
<dbReference type="PANTHER" id="PTHR33362:SF3">
    <property type="entry name" value="SIALIC ACID TRAP TRANSPORTER PERMEASE PROTEIN SIAT"/>
    <property type="match status" value="1"/>
</dbReference>
<feature type="transmembrane region" description="Helical" evidence="7">
    <location>
        <begin position="278"/>
        <end position="295"/>
    </location>
</feature>
<comment type="subcellular location">
    <subcellularLocation>
        <location evidence="1 7">Cell inner membrane</location>
        <topology evidence="1 7">Multi-pass membrane protein</topology>
    </subcellularLocation>
</comment>
<evidence type="ECO:0000256" key="7">
    <source>
        <dbReference type="RuleBase" id="RU369079"/>
    </source>
</evidence>
<evidence type="ECO:0000313" key="10">
    <source>
        <dbReference type="Proteomes" id="UP000477911"/>
    </source>
</evidence>
<name>A0A6L7G9G2_9RHOB</name>
<evidence type="ECO:0000313" key="9">
    <source>
        <dbReference type="EMBL" id="MXN19343.1"/>
    </source>
</evidence>
<dbReference type="EMBL" id="WUMU01000018">
    <property type="protein sequence ID" value="MXN19343.1"/>
    <property type="molecule type" value="Genomic_DNA"/>
</dbReference>
<dbReference type="InterPro" id="IPR010656">
    <property type="entry name" value="DctM"/>
</dbReference>
<feature type="domain" description="TRAP C4-dicarboxylate transport system permease DctM subunit" evidence="8">
    <location>
        <begin position="9"/>
        <end position="418"/>
    </location>
</feature>
<sequence>MSIIVIMSSLVMLILIGLPIAVALAMLAAGTMWWAAGADLLTIFIQRFYTGMTSFSLLAIPFFILAGNLMNTGGMTHRIFHTAQVFVGRVRGGLGHVNVVGSMLFSGMSGSAVADSAGLGVVEVKAMRDAGYKPGFAAAITAASSTIGPVVPPSIPFVIYGSLANVSVGALFLAGILPGLLMGISMMVIVALTARAKGLPRITERPGLKESLRTIVQALPALAMPLFVVGGLLLGFVTPTEAAVIAAAYAAFIGIFVYKELKITDLPEVLWTSGRQAVQVLFIMAAAAPFSWVLVQQQVPNAVVETLLGLSTTPWVVLLMINAILLILGMFIEGIAVMVICMPMLLPVIMKLGVDPVHFGVIMVLNLMIGLITPPVGLCLYTVSQVAHVDLLEVVREIWIYLLGLIVVLLLITFFPGLVMWVPALFGF</sequence>
<keyword evidence="4 7" id="KW-0812">Transmembrane</keyword>